<gene>
    <name evidence="1" type="ORF">MPL3365_50010</name>
</gene>
<proteinExistence type="predicted"/>
<dbReference type="AlphaFoldDB" id="A0A090GVQ0"/>
<dbReference type="EMBL" id="CCNE01000045">
    <property type="protein sequence ID" value="CDX60901.1"/>
    <property type="molecule type" value="Genomic_DNA"/>
</dbReference>
<dbReference type="Proteomes" id="UP000046122">
    <property type="component" value="Unassembled WGS sequence"/>
</dbReference>
<reference evidence="1 2" key="1">
    <citation type="submission" date="2014-08" db="EMBL/GenBank/DDBJ databases">
        <authorList>
            <person name="Moulin Lionel"/>
        </authorList>
    </citation>
    <scope>NUCLEOTIDE SEQUENCE [LARGE SCALE GENOMIC DNA]</scope>
</reference>
<organism evidence="1 2">
    <name type="scientific">Mesorhizobium plurifarium</name>
    <dbReference type="NCBI Taxonomy" id="69974"/>
    <lineage>
        <taxon>Bacteria</taxon>
        <taxon>Pseudomonadati</taxon>
        <taxon>Pseudomonadota</taxon>
        <taxon>Alphaproteobacteria</taxon>
        <taxon>Hyphomicrobiales</taxon>
        <taxon>Phyllobacteriaceae</taxon>
        <taxon>Mesorhizobium</taxon>
    </lineage>
</organism>
<protein>
    <submittedName>
        <fullName evidence="1">Uncharacterized protein</fullName>
    </submittedName>
</protein>
<sequence length="75" mass="8114">MRFCRLARSASASRSLRAASFFFGGFVFSPIVQSLTGGQPAAIPQWVAFWPGDVMKAAGRADLKHVSQNWEPVSG</sequence>
<name>A0A090GVQ0_MESPL</name>
<evidence type="ECO:0000313" key="2">
    <source>
        <dbReference type="Proteomes" id="UP000046122"/>
    </source>
</evidence>
<accession>A0A090GVQ0</accession>
<evidence type="ECO:0000313" key="1">
    <source>
        <dbReference type="EMBL" id="CDX60901.1"/>
    </source>
</evidence>